<dbReference type="PANTHER" id="PTHR30435:SF19">
    <property type="entry name" value="FLAGELLAR BASAL-BODY ROD PROTEIN FLGG"/>
    <property type="match status" value="1"/>
</dbReference>
<dbReference type="HOGENOM" id="CLU_013687_0_2_9"/>
<evidence type="ECO:0000256" key="1">
    <source>
        <dbReference type="ARBA" id="ARBA00009677"/>
    </source>
</evidence>
<dbReference type="PANTHER" id="PTHR30435">
    <property type="entry name" value="FLAGELLAR PROTEIN"/>
    <property type="match status" value="1"/>
</dbReference>
<dbReference type="InterPro" id="IPR001444">
    <property type="entry name" value="Flag_bb_rod_N"/>
</dbReference>
<evidence type="ECO:0000313" key="5">
    <source>
        <dbReference type="EMBL" id="EGQ26633.1"/>
    </source>
</evidence>
<dbReference type="eggNOG" id="COG4786">
    <property type="taxonomic scope" value="Bacteria"/>
</dbReference>
<gene>
    <name evidence="5" type="primary">flhP</name>
    <name evidence="5" type="ORF">HMPREF9372_1320</name>
</gene>
<dbReference type="PROSITE" id="PS00588">
    <property type="entry name" value="FLAGELLA_BB_ROD"/>
    <property type="match status" value="1"/>
</dbReference>
<name>F9DR90_9BACL</name>
<dbReference type="InterPro" id="IPR019776">
    <property type="entry name" value="Flagellar_basal_body_rod_CS"/>
</dbReference>
<dbReference type="InterPro" id="IPR037925">
    <property type="entry name" value="FlgE/F/G-like"/>
</dbReference>
<evidence type="ECO:0000259" key="3">
    <source>
        <dbReference type="Pfam" id="PF00460"/>
    </source>
</evidence>
<protein>
    <submittedName>
        <fullName evidence="5">Flagellar hook-basal body complex protein FlhP</fullName>
    </submittedName>
</protein>
<evidence type="ECO:0000313" key="6">
    <source>
        <dbReference type="Proteomes" id="UP000005316"/>
    </source>
</evidence>
<dbReference type="Pfam" id="PF00460">
    <property type="entry name" value="Flg_bb_rod"/>
    <property type="match status" value="1"/>
</dbReference>
<dbReference type="GO" id="GO:0071978">
    <property type="term" value="P:bacterial-type flagellum-dependent swarming motility"/>
    <property type="evidence" value="ECO:0007669"/>
    <property type="project" value="TreeGrafter"/>
</dbReference>
<dbReference type="SUPFAM" id="SSF117143">
    <property type="entry name" value="Flagellar hook protein flgE"/>
    <property type="match status" value="1"/>
</dbReference>
<keyword evidence="2" id="KW-0975">Bacterial flagellum</keyword>
<dbReference type="EMBL" id="AFPZ01000036">
    <property type="protein sequence ID" value="EGQ26633.1"/>
    <property type="molecule type" value="Genomic_DNA"/>
</dbReference>
<comment type="caution">
    <text evidence="5">The sequence shown here is derived from an EMBL/GenBank/DDBJ whole genome shotgun (WGS) entry which is preliminary data.</text>
</comment>
<keyword evidence="5" id="KW-0966">Cell projection</keyword>
<evidence type="ECO:0000259" key="4">
    <source>
        <dbReference type="Pfam" id="PF06429"/>
    </source>
</evidence>
<keyword evidence="5" id="KW-0282">Flagellum</keyword>
<dbReference type="InterPro" id="IPR010930">
    <property type="entry name" value="Flg_bb/hook_C_dom"/>
</dbReference>
<dbReference type="GO" id="GO:0009425">
    <property type="term" value="C:bacterial-type flagellum basal body"/>
    <property type="evidence" value="ECO:0007669"/>
    <property type="project" value="UniProtKB-SubCell"/>
</dbReference>
<comment type="subcellular location">
    <subcellularLocation>
        <location evidence="2">Bacterial flagellum basal body</location>
    </subcellularLocation>
</comment>
<comment type="similarity">
    <text evidence="1 2">Belongs to the flagella basal body rod proteins family.</text>
</comment>
<proteinExistence type="inferred from homology"/>
<keyword evidence="5" id="KW-0969">Cilium</keyword>
<dbReference type="NCBIfam" id="TIGR03506">
    <property type="entry name" value="FlgEFG_subfam"/>
    <property type="match status" value="1"/>
</dbReference>
<reference evidence="5 6" key="1">
    <citation type="submission" date="2011-04" db="EMBL/GenBank/DDBJ databases">
        <authorList>
            <person name="Muzny D."/>
            <person name="Qin X."/>
            <person name="Deng J."/>
            <person name="Jiang H."/>
            <person name="Liu Y."/>
            <person name="Qu J."/>
            <person name="Song X.-Z."/>
            <person name="Zhang L."/>
            <person name="Thornton R."/>
            <person name="Coyle M."/>
            <person name="Francisco L."/>
            <person name="Jackson L."/>
            <person name="Javaid M."/>
            <person name="Korchina V."/>
            <person name="Kovar C."/>
            <person name="Mata R."/>
            <person name="Mathew T."/>
            <person name="Ngo R."/>
            <person name="Nguyen L."/>
            <person name="Nguyen N."/>
            <person name="Okwuonu G."/>
            <person name="Ongeri F."/>
            <person name="Pham C."/>
            <person name="Simmons D."/>
            <person name="Wilczek-Boney K."/>
            <person name="Hale W."/>
            <person name="Jakkamsetti A."/>
            <person name="Pham P."/>
            <person name="Ruth R."/>
            <person name="San Lucas F."/>
            <person name="Warren J."/>
            <person name="Zhang J."/>
            <person name="Zhao Z."/>
            <person name="Zhou C."/>
            <person name="Zhu D."/>
            <person name="Lee S."/>
            <person name="Bess C."/>
            <person name="Blankenburg K."/>
            <person name="Forbes L."/>
            <person name="Fu Q."/>
            <person name="Gubbala S."/>
            <person name="Hirani K."/>
            <person name="Jayaseelan J.C."/>
            <person name="Lara F."/>
            <person name="Munidasa M."/>
            <person name="Palculict T."/>
            <person name="Patil S."/>
            <person name="Pu L.-L."/>
            <person name="Saada N."/>
            <person name="Tang L."/>
            <person name="Weissenberger G."/>
            <person name="Zhu Y."/>
            <person name="Hemphill L."/>
            <person name="Shang Y."/>
            <person name="Youmans B."/>
            <person name="Ayvaz T."/>
            <person name="Ross M."/>
            <person name="Santibanez J."/>
            <person name="Aqrawi P."/>
            <person name="Gross S."/>
            <person name="Joshi V."/>
            <person name="Fowler G."/>
            <person name="Nazareth L."/>
            <person name="Reid J."/>
            <person name="Worley K."/>
            <person name="Petrosino J."/>
            <person name="Highlander S."/>
            <person name="Gibbs R."/>
        </authorList>
    </citation>
    <scope>NUCLEOTIDE SEQUENCE [LARGE SCALE GENOMIC DNA]</scope>
    <source>
        <strain evidence="5 6">2681</strain>
    </source>
</reference>
<organism evidence="5 6">
    <name type="scientific">Sporosarcina newyorkensis 2681</name>
    <dbReference type="NCBI Taxonomy" id="1027292"/>
    <lineage>
        <taxon>Bacteria</taxon>
        <taxon>Bacillati</taxon>
        <taxon>Bacillota</taxon>
        <taxon>Bacilli</taxon>
        <taxon>Bacillales</taxon>
        <taxon>Caryophanaceae</taxon>
        <taxon>Sporosarcina</taxon>
    </lineage>
</organism>
<feature type="domain" description="Flagellar basal-body/hook protein C-terminal" evidence="4">
    <location>
        <begin position="242"/>
        <end position="284"/>
    </location>
</feature>
<sequence length="287" mass="31662">MPQAREESLFMIRTMTTAVNTMNQLQHRLDLIGNNLANTATHGYKSSDAKFQELLFQQMNNDKADRADRRSEDGIRIGSGAMLGSMQMNWKVGSVQVTDRQLDFALTEPKQYFNLIQPTEGGEEIIYSRKGNFYVSPMDNGQNMLVNEEGLPVADSAGRPIVFSGQATNYNVHPNGLLEITQPGGNQTFELGVTVLEKPDSMVRLSATNFGLPADMAGLGLEANDLLTEMTGAARSQIGLQNRALETSNVNYEKEMTDLIATQRAYQFNARSVTLADQMLGLINGIR</sequence>
<feature type="domain" description="Flagellar basal body rod protein N-terminal" evidence="3">
    <location>
        <begin position="15"/>
        <end position="45"/>
    </location>
</feature>
<dbReference type="InterPro" id="IPR020013">
    <property type="entry name" value="Flagellar_FlgE/F/G"/>
</dbReference>
<dbReference type="Proteomes" id="UP000005316">
    <property type="component" value="Unassembled WGS sequence"/>
</dbReference>
<evidence type="ECO:0000256" key="2">
    <source>
        <dbReference type="RuleBase" id="RU362116"/>
    </source>
</evidence>
<dbReference type="STRING" id="759851.SAMN04244570_1380"/>
<dbReference type="Pfam" id="PF06429">
    <property type="entry name" value="Flg_bbr_C"/>
    <property type="match status" value="1"/>
</dbReference>
<accession>F9DR90</accession>
<dbReference type="AlphaFoldDB" id="F9DR90"/>